<reference evidence="2" key="1">
    <citation type="submission" date="2021-05" db="EMBL/GenBank/DDBJ databases">
        <title>Novel Bacillus species.</title>
        <authorList>
            <person name="Liu G."/>
        </authorList>
    </citation>
    <scope>NUCLEOTIDE SEQUENCE</scope>
    <source>
        <strain evidence="2">FJAT-50051</strain>
    </source>
</reference>
<sequence>MNRRRTPAGAVGWEQYMPKPGNGGVPTAAEVDAFVGAARANRELRVKVLSELRDRKDGTAATLFTIVTAVYASAAVAFTVQFPLWPPFSVMVVALFGLVTIGAVRRKRHAATWYEAYTEGEAAAGAEAERRGVRRRGTWRSRCRRR</sequence>
<proteinExistence type="predicted"/>
<keyword evidence="1" id="KW-0472">Membrane</keyword>
<organism evidence="2">
    <name type="scientific">Neobacillus citreus</name>
    <dbReference type="NCBI Taxonomy" id="2833578"/>
    <lineage>
        <taxon>Bacteria</taxon>
        <taxon>Bacillati</taxon>
        <taxon>Bacillota</taxon>
        <taxon>Bacilli</taxon>
        <taxon>Bacillales</taxon>
        <taxon>Bacillaceae</taxon>
        <taxon>Neobacillus</taxon>
    </lineage>
</organism>
<name>A0A942SXU0_9BACI</name>
<evidence type="ECO:0000256" key="1">
    <source>
        <dbReference type="SAM" id="Phobius"/>
    </source>
</evidence>
<feature type="transmembrane region" description="Helical" evidence="1">
    <location>
        <begin position="84"/>
        <end position="104"/>
    </location>
</feature>
<accession>A0A942SXU0</accession>
<keyword evidence="1" id="KW-1133">Transmembrane helix</keyword>
<feature type="transmembrane region" description="Helical" evidence="1">
    <location>
        <begin position="60"/>
        <end position="78"/>
    </location>
</feature>
<comment type="caution">
    <text evidence="2">The sequence shown here is derived from an EMBL/GenBank/DDBJ whole genome shotgun (WGS) entry which is preliminary data.</text>
</comment>
<gene>
    <name evidence="2" type="ORF">KHB02_10345</name>
</gene>
<keyword evidence="1" id="KW-0812">Transmembrane</keyword>
<protein>
    <submittedName>
        <fullName evidence="2">Uncharacterized protein</fullName>
    </submittedName>
</protein>
<evidence type="ECO:0000313" key="2">
    <source>
        <dbReference type="EMBL" id="MBS4181787.1"/>
    </source>
</evidence>
<dbReference type="AlphaFoldDB" id="A0A942SXU0"/>
<dbReference type="EMBL" id="JAGYPE010000002">
    <property type="protein sequence ID" value="MBS4181787.1"/>
    <property type="molecule type" value="Genomic_DNA"/>
</dbReference>